<sequence>MKKAETYANECQVELGKVRVENSELDRLNVSVVGLATQPSTYDYIIQANLEKQVKELNVRIVDLETKSYASSPRPTTTSRRMESRIEELTSQLNQTNKDKTDNSRLQRSADKIARDAKFQLAESDRARAKLEEERKAYEAQLQSLRQAMDAMQTEESNLQAAKRRAEREAGDYKQKALKFGFSITNPSKTLIVV</sequence>
<dbReference type="AlphaFoldDB" id="A0A9P5Y897"/>
<proteinExistence type="predicted"/>
<dbReference type="EMBL" id="MU150247">
    <property type="protein sequence ID" value="KAF9465407.1"/>
    <property type="molecule type" value="Genomic_DNA"/>
</dbReference>
<feature type="region of interest" description="Disordered" evidence="1">
    <location>
        <begin position="90"/>
        <end position="109"/>
    </location>
</feature>
<name>A0A9P5Y897_9AGAR</name>
<feature type="compositionally biased region" description="Basic and acidic residues" evidence="1">
    <location>
        <begin position="97"/>
        <end position="109"/>
    </location>
</feature>
<comment type="caution">
    <text evidence="2">The sequence shown here is derived from an EMBL/GenBank/DDBJ whole genome shotgun (WGS) entry which is preliminary data.</text>
</comment>
<evidence type="ECO:0000313" key="3">
    <source>
        <dbReference type="Proteomes" id="UP000807353"/>
    </source>
</evidence>
<dbReference type="Proteomes" id="UP000807353">
    <property type="component" value="Unassembled WGS sequence"/>
</dbReference>
<accession>A0A9P5Y897</accession>
<keyword evidence="3" id="KW-1185">Reference proteome</keyword>
<protein>
    <submittedName>
        <fullName evidence="2">Uncharacterized protein</fullName>
    </submittedName>
</protein>
<gene>
    <name evidence="2" type="ORF">BDZ94DRAFT_1159890</name>
</gene>
<evidence type="ECO:0000256" key="1">
    <source>
        <dbReference type="SAM" id="MobiDB-lite"/>
    </source>
</evidence>
<reference evidence="2" key="1">
    <citation type="submission" date="2020-11" db="EMBL/GenBank/DDBJ databases">
        <authorList>
            <consortium name="DOE Joint Genome Institute"/>
            <person name="Ahrendt S."/>
            <person name="Riley R."/>
            <person name="Andreopoulos W."/>
            <person name="Labutti K."/>
            <person name="Pangilinan J."/>
            <person name="Ruiz-Duenas F.J."/>
            <person name="Barrasa J.M."/>
            <person name="Sanchez-Garcia M."/>
            <person name="Camarero S."/>
            <person name="Miyauchi S."/>
            <person name="Serrano A."/>
            <person name="Linde D."/>
            <person name="Babiker R."/>
            <person name="Drula E."/>
            <person name="Ayuso-Fernandez I."/>
            <person name="Pacheco R."/>
            <person name="Padilla G."/>
            <person name="Ferreira P."/>
            <person name="Barriuso J."/>
            <person name="Kellner H."/>
            <person name="Castanera R."/>
            <person name="Alfaro M."/>
            <person name="Ramirez L."/>
            <person name="Pisabarro A.G."/>
            <person name="Kuo A."/>
            <person name="Tritt A."/>
            <person name="Lipzen A."/>
            <person name="He G."/>
            <person name="Yan M."/>
            <person name="Ng V."/>
            <person name="Cullen D."/>
            <person name="Martin F."/>
            <person name="Rosso M.-N."/>
            <person name="Henrissat B."/>
            <person name="Hibbett D."/>
            <person name="Martinez A.T."/>
            <person name="Grigoriev I.V."/>
        </authorList>
    </citation>
    <scope>NUCLEOTIDE SEQUENCE</scope>
    <source>
        <strain evidence="2">CBS 247.69</strain>
    </source>
</reference>
<dbReference type="OrthoDB" id="6108017at2759"/>
<organism evidence="2 3">
    <name type="scientific">Collybia nuda</name>
    <dbReference type="NCBI Taxonomy" id="64659"/>
    <lineage>
        <taxon>Eukaryota</taxon>
        <taxon>Fungi</taxon>
        <taxon>Dikarya</taxon>
        <taxon>Basidiomycota</taxon>
        <taxon>Agaricomycotina</taxon>
        <taxon>Agaricomycetes</taxon>
        <taxon>Agaricomycetidae</taxon>
        <taxon>Agaricales</taxon>
        <taxon>Tricholomatineae</taxon>
        <taxon>Clitocybaceae</taxon>
        <taxon>Collybia</taxon>
    </lineage>
</organism>
<evidence type="ECO:0000313" key="2">
    <source>
        <dbReference type="EMBL" id="KAF9465407.1"/>
    </source>
</evidence>